<dbReference type="GO" id="GO:0004930">
    <property type="term" value="F:G protein-coupled receptor activity"/>
    <property type="evidence" value="ECO:0007669"/>
    <property type="project" value="UniProtKB-KW"/>
</dbReference>
<keyword evidence="7 12" id="KW-0297">G-protein coupled receptor</keyword>
<evidence type="ECO:0000256" key="3">
    <source>
        <dbReference type="ARBA" id="ARBA00022606"/>
    </source>
</evidence>
<keyword evidence="8 13" id="KW-0472">Membrane</keyword>
<evidence type="ECO:0000256" key="1">
    <source>
        <dbReference type="ARBA" id="ARBA00004651"/>
    </source>
</evidence>
<reference evidence="15" key="2">
    <citation type="submission" date="2025-09" db="UniProtKB">
        <authorList>
            <consortium name="Ensembl"/>
        </authorList>
    </citation>
    <scope>IDENTIFICATION</scope>
</reference>
<dbReference type="CDD" id="cd13954">
    <property type="entry name" value="7tmA_OR"/>
    <property type="match status" value="1"/>
</dbReference>
<dbReference type="InterPro" id="IPR000276">
    <property type="entry name" value="GPCR_Rhodpsn"/>
</dbReference>
<dbReference type="PANTHER" id="PTHR26454:SF73">
    <property type="entry name" value="OLFACTORY RECEPTOR"/>
    <property type="match status" value="1"/>
</dbReference>
<comment type="subcellular location">
    <subcellularLocation>
        <location evidence="1 13">Cell membrane</location>
        <topology evidence="1 13">Multi-pass membrane protein</topology>
    </subcellularLocation>
</comment>
<evidence type="ECO:0000313" key="16">
    <source>
        <dbReference type="Proteomes" id="UP000694403"/>
    </source>
</evidence>
<evidence type="ECO:0000256" key="10">
    <source>
        <dbReference type="ARBA" id="ARBA00023180"/>
    </source>
</evidence>
<dbReference type="PANTHER" id="PTHR26454">
    <property type="entry name" value="OLFACTORY RECEPTOR"/>
    <property type="match status" value="1"/>
</dbReference>
<proteinExistence type="inferred from homology"/>
<organism evidence="15 16">
    <name type="scientific">Chelydra serpentina</name>
    <name type="common">Snapping turtle</name>
    <name type="synonym">Testudo serpentina</name>
    <dbReference type="NCBI Taxonomy" id="8475"/>
    <lineage>
        <taxon>Eukaryota</taxon>
        <taxon>Metazoa</taxon>
        <taxon>Chordata</taxon>
        <taxon>Craniata</taxon>
        <taxon>Vertebrata</taxon>
        <taxon>Euteleostomi</taxon>
        <taxon>Archelosauria</taxon>
        <taxon>Testudinata</taxon>
        <taxon>Testudines</taxon>
        <taxon>Cryptodira</taxon>
        <taxon>Durocryptodira</taxon>
        <taxon>Americhelydia</taxon>
        <taxon>Chelydroidea</taxon>
        <taxon>Chelydridae</taxon>
        <taxon>Chelydra</taxon>
    </lineage>
</organism>
<protein>
    <recommendedName>
        <fullName evidence="13">Olfactory receptor</fullName>
    </recommendedName>
</protein>
<keyword evidence="9 12" id="KW-0675">Receptor</keyword>
<dbReference type="InterPro" id="IPR047132">
    <property type="entry name" value="Olfact_rcpt_6C-like"/>
</dbReference>
<evidence type="ECO:0000256" key="5">
    <source>
        <dbReference type="ARBA" id="ARBA00022725"/>
    </source>
</evidence>
<feature type="domain" description="G-protein coupled receptors family 1 profile" evidence="14">
    <location>
        <begin position="78"/>
        <end position="322"/>
    </location>
</feature>
<evidence type="ECO:0000256" key="8">
    <source>
        <dbReference type="ARBA" id="ARBA00023136"/>
    </source>
</evidence>
<dbReference type="Ensembl" id="ENSCSRT00000026350.1">
    <property type="protein sequence ID" value="ENSCSRP00000025282.1"/>
    <property type="gene ID" value="ENSCSRG00000018907.1"/>
</dbReference>
<feature type="transmembrane region" description="Helical" evidence="13">
    <location>
        <begin position="96"/>
        <end position="119"/>
    </location>
</feature>
<dbReference type="InterPro" id="IPR000725">
    <property type="entry name" value="Olfact_rcpt"/>
</dbReference>
<dbReference type="PRINTS" id="PR00245">
    <property type="entry name" value="OLFACTORYR"/>
</dbReference>
<dbReference type="GO" id="GO:0005886">
    <property type="term" value="C:plasma membrane"/>
    <property type="evidence" value="ECO:0007669"/>
    <property type="project" value="UniProtKB-SubCell"/>
</dbReference>
<evidence type="ECO:0000259" key="14">
    <source>
        <dbReference type="PROSITE" id="PS50262"/>
    </source>
</evidence>
<keyword evidence="3 13" id="KW-0716">Sensory transduction</keyword>
<evidence type="ECO:0000256" key="9">
    <source>
        <dbReference type="ARBA" id="ARBA00023170"/>
    </source>
</evidence>
<comment type="similarity">
    <text evidence="12">Belongs to the G-protein coupled receptor 1 family.</text>
</comment>
<name>A0A8C3T7R9_CHESE</name>
<evidence type="ECO:0000256" key="7">
    <source>
        <dbReference type="ARBA" id="ARBA00023040"/>
    </source>
</evidence>
<dbReference type="PROSITE" id="PS00237">
    <property type="entry name" value="G_PROTEIN_RECEP_F1_1"/>
    <property type="match status" value="1"/>
</dbReference>
<dbReference type="InterPro" id="IPR017452">
    <property type="entry name" value="GPCR_Rhodpsn_7TM"/>
</dbReference>
<feature type="transmembrane region" description="Helical" evidence="13">
    <location>
        <begin position="232"/>
        <end position="258"/>
    </location>
</feature>
<feature type="transmembrane region" description="Helical" evidence="13">
    <location>
        <begin position="62"/>
        <end position="84"/>
    </location>
</feature>
<keyword evidence="6 13" id="KW-1133">Transmembrane helix</keyword>
<dbReference type="Pfam" id="PF13853">
    <property type="entry name" value="7tm_4"/>
    <property type="match status" value="1"/>
</dbReference>
<keyword evidence="10" id="KW-0325">Glycoprotein</keyword>
<evidence type="ECO:0000256" key="13">
    <source>
        <dbReference type="RuleBase" id="RU363047"/>
    </source>
</evidence>
<feature type="transmembrane region" description="Helical" evidence="13">
    <location>
        <begin position="131"/>
        <end position="152"/>
    </location>
</feature>
<dbReference type="PROSITE" id="PS50262">
    <property type="entry name" value="G_PROTEIN_RECEP_F1_2"/>
    <property type="match status" value="1"/>
</dbReference>
<dbReference type="SUPFAM" id="SSF81321">
    <property type="entry name" value="Family A G protein-coupled receptor-like"/>
    <property type="match status" value="1"/>
</dbReference>
<dbReference type="Gene3D" id="1.20.1070.10">
    <property type="entry name" value="Rhodopsin 7-helix transmembrane proteins"/>
    <property type="match status" value="1"/>
</dbReference>
<keyword evidence="2 13" id="KW-1003">Cell membrane</keyword>
<keyword evidence="4 12" id="KW-0812">Transmembrane</keyword>
<evidence type="ECO:0000256" key="11">
    <source>
        <dbReference type="ARBA" id="ARBA00023224"/>
    </source>
</evidence>
<evidence type="ECO:0000313" key="15">
    <source>
        <dbReference type="Ensembl" id="ENSCSRP00000025282.1"/>
    </source>
</evidence>
<dbReference type="PRINTS" id="PR00237">
    <property type="entry name" value="GPCRRHODOPSN"/>
</dbReference>
<keyword evidence="11 12" id="KW-0807">Transducer</keyword>
<feature type="transmembrane region" description="Helical" evidence="13">
    <location>
        <begin position="270"/>
        <end position="290"/>
    </location>
</feature>
<dbReference type="Proteomes" id="UP000694403">
    <property type="component" value="Unplaced"/>
</dbReference>
<feature type="transmembrane region" description="Helical" evidence="13">
    <location>
        <begin position="302"/>
        <end position="324"/>
    </location>
</feature>
<evidence type="ECO:0000256" key="2">
    <source>
        <dbReference type="ARBA" id="ARBA00022475"/>
    </source>
</evidence>
<dbReference type="FunFam" id="1.20.1070.10:FF:000010">
    <property type="entry name" value="Olfactory receptor"/>
    <property type="match status" value="1"/>
</dbReference>
<feature type="transmembrane region" description="Helical" evidence="13">
    <location>
        <begin position="172"/>
        <end position="196"/>
    </location>
</feature>
<accession>A0A8C3T7R9</accession>
<keyword evidence="5 13" id="KW-0552">Olfaction</keyword>
<keyword evidence="16" id="KW-1185">Reference proteome</keyword>
<dbReference type="GO" id="GO:0004984">
    <property type="term" value="F:olfactory receptor activity"/>
    <property type="evidence" value="ECO:0007669"/>
    <property type="project" value="InterPro"/>
</dbReference>
<reference evidence="15" key="1">
    <citation type="submission" date="2025-08" db="UniProtKB">
        <authorList>
            <consortium name="Ensembl"/>
        </authorList>
    </citation>
    <scope>IDENTIFICATION</scope>
</reference>
<dbReference type="AlphaFoldDB" id="A0A8C3T7R9"/>
<evidence type="ECO:0000256" key="6">
    <source>
        <dbReference type="ARBA" id="ARBA00022989"/>
    </source>
</evidence>
<evidence type="ECO:0000256" key="4">
    <source>
        <dbReference type="ARBA" id="ARBA00022692"/>
    </source>
</evidence>
<evidence type="ECO:0000256" key="12">
    <source>
        <dbReference type="RuleBase" id="RU000688"/>
    </source>
</evidence>
<sequence length="341" mass="38632">MCLYLRTSRVSFSPFYSKMLGEYRLYLRLLSLQRFFLPLRNTQAMEPMFILVGLSSFPEHQMFLFVVFTFIYMAALAGNLLIVLTITTSSRLHTPMYILLINLSLINLLSISTLVNLVSQSKSISFTNCLLQMYFVFSFGCTEYFLLAVMAYDRYLAICYPLHYNTIMSSTLCVQLALSSWVGGFLVISMPAALIARLSFCGPNVINHFFCDISPWIILSCTDTYLVEMVCFITFAIVILGSCVITLVSYIYIISTILKIPSAQGRQRAFSTCSSHLTVVIIWYGSTIFLHVKPSIETSLELTKIVTILNTIVTPLLNPFIYTLRNKLVRKILKKVFSGGT</sequence>